<dbReference type="HOGENOM" id="CLU_001561_3_0_1"/>
<dbReference type="eggNOG" id="ENOG502SNRQ">
    <property type="taxonomic scope" value="Eukaryota"/>
</dbReference>
<name>G7K8C7_MEDTR</name>
<dbReference type="KEGG" id="mtr:11411410"/>
<reference evidence="3 6" key="1">
    <citation type="journal article" date="2011" name="Nature">
        <title>The Medicago genome provides insight into the evolution of rhizobial symbioses.</title>
        <authorList>
            <person name="Young N.D."/>
            <person name="Debelle F."/>
            <person name="Oldroyd G.E."/>
            <person name="Geurts R."/>
            <person name="Cannon S.B."/>
            <person name="Udvardi M.K."/>
            <person name="Benedito V.A."/>
            <person name="Mayer K.F."/>
            <person name="Gouzy J."/>
            <person name="Schoof H."/>
            <person name="Van de Peer Y."/>
            <person name="Proost S."/>
            <person name="Cook D.R."/>
            <person name="Meyers B.C."/>
            <person name="Spannagl M."/>
            <person name="Cheung F."/>
            <person name="De Mita S."/>
            <person name="Krishnakumar V."/>
            <person name="Gundlach H."/>
            <person name="Zhou S."/>
            <person name="Mudge J."/>
            <person name="Bharti A.K."/>
            <person name="Murray J.D."/>
            <person name="Naoumkina M.A."/>
            <person name="Rosen B."/>
            <person name="Silverstein K.A."/>
            <person name="Tang H."/>
            <person name="Rombauts S."/>
            <person name="Zhao P.X."/>
            <person name="Zhou P."/>
            <person name="Barbe V."/>
            <person name="Bardou P."/>
            <person name="Bechner M."/>
            <person name="Bellec A."/>
            <person name="Berger A."/>
            <person name="Berges H."/>
            <person name="Bidwell S."/>
            <person name="Bisseling T."/>
            <person name="Choisne N."/>
            <person name="Couloux A."/>
            <person name="Denny R."/>
            <person name="Deshpande S."/>
            <person name="Dai X."/>
            <person name="Doyle J.J."/>
            <person name="Dudez A.M."/>
            <person name="Farmer A.D."/>
            <person name="Fouteau S."/>
            <person name="Franken C."/>
            <person name="Gibelin C."/>
            <person name="Gish J."/>
            <person name="Goldstein S."/>
            <person name="Gonzalez A.J."/>
            <person name="Green P.J."/>
            <person name="Hallab A."/>
            <person name="Hartog M."/>
            <person name="Hua A."/>
            <person name="Humphray S.J."/>
            <person name="Jeong D.H."/>
            <person name="Jing Y."/>
            <person name="Jocker A."/>
            <person name="Kenton S.M."/>
            <person name="Kim D.J."/>
            <person name="Klee K."/>
            <person name="Lai H."/>
            <person name="Lang C."/>
            <person name="Lin S."/>
            <person name="Macmil S.L."/>
            <person name="Magdelenat G."/>
            <person name="Matthews L."/>
            <person name="McCorrison J."/>
            <person name="Monaghan E.L."/>
            <person name="Mun J.H."/>
            <person name="Najar F.Z."/>
            <person name="Nicholson C."/>
            <person name="Noirot C."/>
            <person name="O'Bleness M."/>
            <person name="Paule C.R."/>
            <person name="Poulain J."/>
            <person name="Prion F."/>
            <person name="Qin B."/>
            <person name="Qu C."/>
            <person name="Retzel E.F."/>
            <person name="Riddle C."/>
            <person name="Sallet E."/>
            <person name="Samain S."/>
            <person name="Samson N."/>
            <person name="Sanders I."/>
            <person name="Saurat O."/>
            <person name="Scarpelli C."/>
            <person name="Schiex T."/>
            <person name="Segurens B."/>
            <person name="Severin A.J."/>
            <person name="Sherrier D.J."/>
            <person name="Shi R."/>
            <person name="Sims S."/>
            <person name="Singer S.R."/>
            <person name="Sinharoy S."/>
            <person name="Sterck L."/>
            <person name="Viollet A."/>
            <person name="Wang B.B."/>
            <person name="Wang K."/>
            <person name="Wang M."/>
            <person name="Wang X."/>
            <person name="Warfsmann J."/>
            <person name="Weissenbach J."/>
            <person name="White D.D."/>
            <person name="White J.D."/>
            <person name="Wiley G.B."/>
            <person name="Wincker P."/>
            <person name="Xing Y."/>
            <person name="Yang L."/>
            <person name="Yao Z."/>
            <person name="Ying F."/>
            <person name="Zhai J."/>
            <person name="Zhou L."/>
            <person name="Zuber A."/>
            <person name="Denarie J."/>
            <person name="Dixon R.A."/>
            <person name="May G.D."/>
            <person name="Schwartz D.C."/>
            <person name="Rogers J."/>
            <person name="Quetier F."/>
            <person name="Town C.D."/>
            <person name="Roe B.A."/>
        </authorList>
    </citation>
    <scope>NUCLEOTIDE SEQUENCE [LARGE SCALE GENOMIC DNA]</scope>
    <source>
        <strain evidence="3">A17</strain>
        <strain evidence="5 6">cv. Jemalong A17</strain>
    </source>
</reference>
<feature type="domain" description="TIR" evidence="2">
    <location>
        <begin position="13"/>
        <end position="179"/>
    </location>
</feature>
<dbReference type="PANTHER" id="PTHR32009:SF151">
    <property type="entry name" value="TIR DOMAIN-CONTAINING PROTEIN-RELATED"/>
    <property type="match status" value="1"/>
</dbReference>
<keyword evidence="1" id="KW-0520">NAD</keyword>
<dbReference type="Gene3D" id="3.40.50.10140">
    <property type="entry name" value="Toll/interleukin-1 receptor homology (TIR) domain"/>
    <property type="match status" value="1"/>
</dbReference>
<organism evidence="3 6">
    <name type="scientific">Medicago truncatula</name>
    <name type="common">Barrel medic</name>
    <name type="synonym">Medicago tribuloides</name>
    <dbReference type="NCBI Taxonomy" id="3880"/>
    <lineage>
        <taxon>Eukaryota</taxon>
        <taxon>Viridiplantae</taxon>
        <taxon>Streptophyta</taxon>
        <taxon>Embryophyta</taxon>
        <taxon>Tracheophyta</taxon>
        <taxon>Spermatophyta</taxon>
        <taxon>Magnoliopsida</taxon>
        <taxon>eudicotyledons</taxon>
        <taxon>Gunneridae</taxon>
        <taxon>Pentapetalae</taxon>
        <taxon>rosids</taxon>
        <taxon>fabids</taxon>
        <taxon>Fabales</taxon>
        <taxon>Fabaceae</taxon>
        <taxon>Papilionoideae</taxon>
        <taxon>50 kb inversion clade</taxon>
        <taxon>NPAAA clade</taxon>
        <taxon>Hologalegina</taxon>
        <taxon>IRL clade</taxon>
        <taxon>Trifolieae</taxon>
        <taxon>Medicago</taxon>
    </lineage>
</organism>
<reference evidence="7" key="4">
    <citation type="journal article" date="2018" name="Nat. Plants">
        <title>Whole-genome landscape of Medicago truncatula symbiotic genes.</title>
        <authorList>
            <person name="Pecrix Y."/>
            <person name="Staton S.E."/>
            <person name="Sallet E."/>
            <person name="Lelandais-Briere C."/>
            <person name="Moreau S."/>
            <person name="Carrere S."/>
            <person name="Blein T."/>
            <person name="Jardinaud M.F."/>
            <person name="Latrasse D."/>
            <person name="Zouine M."/>
            <person name="Zahm M."/>
            <person name="Kreplak J."/>
            <person name="Mayjonade B."/>
            <person name="Satge C."/>
            <person name="Perez M."/>
            <person name="Cauet S."/>
            <person name="Marande W."/>
            <person name="Chantry-Darmon C."/>
            <person name="Lopez-Roques C."/>
            <person name="Bouchez O."/>
            <person name="Berard A."/>
            <person name="Debelle F."/>
            <person name="Munos S."/>
            <person name="Bendahmane A."/>
            <person name="Berges H."/>
            <person name="Niebel A."/>
            <person name="Buitink J."/>
            <person name="Frugier F."/>
            <person name="Benhamed M."/>
            <person name="Crespi M."/>
            <person name="Gouzy J."/>
            <person name="Gamas P."/>
        </authorList>
    </citation>
    <scope>NUCLEOTIDE SEQUENCE [LARGE SCALE GENOMIC DNA]</scope>
    <source>
        <strain evidence="7">cv. Jemalong A17</strain>
    </source>
</reference>
<dbReference type="Proteomes" id="UP000265566">
    <property type="component" value="Chromosome 5"/>
</dbReference>
<dbReference type="OrthoDB" id="1905256at2759"/>
<dbReference type="Gramene" id="rna30387">
    <property type="protein sequence ID" value="RHN55241.1"/>
    <property type="gene ID" value="gene30387"/>
</dbReference>
<reference evidence="3 6" key="2">
    <citation type="journal article" date="2014" name="BMC Genomics">
        <title>An improved genome release (version Mt4.0) for the model legume Medicago truncatula.</title>
        <authorList>
            <person name="Tang H."/>
            <person name="Krishnakumar V."/>
            <person name="Bidwell S."/>
            <person name="Rosen B."/>
            <person name="Chan A."/>
            <person name="Zhou S."/>
            <person name="Gentzbittel L."/>
            <person name="Childs K.L."/>
            <person name="Yandell M."/>
            <person name="Gundlach H."/>
            <person name="Mayer K.F."/>
            <person name="Schwartz D.C."/>
            <person name="Town C.D."/>
        </authorList>
    </citation>
    <scope>GENOME REANNOTATION</scope>
    <source>
        <strain evidence="5 6">cv. Jemalong A17</strain>
    </source>
</reference>
<reference evidence="5" key="3">
    <citation type="submission" date="2015-04" db="UniProtKB">
        <authorList>
            <consortium name="EnsemblPlants"/>
        </authorList>
    </citation>
    <scope>IDENTIFICATION</scope>
    <source>
        <strain evidence="5">cv. Jemalong A17</strain>
    </source>
</reference>
<dbReference type="PANTHER" id="PTHR32009">
    <property type="entry name" value="TMV RESISTANCE PROTEIN N-LIKE"/>
    <property type="match status" value="1"/>
</dbReference>
<dbReference type="EMBL" id="PSQE01000005">
    <property type="protein sequence ID" value="RHN55241.1"/>
    <property type="molecule type" value="Genomic_DNA"/>
</dbReference>
<dbReference type="SUPFAM" id="SSF52200">
    <property type="entry name" value="Toll/Interleukin receptor TIR domain"/>
    <property type="match status" value="1"/>
</dbReference>
<dbReference type="STRING" id="3880.G7K8C7"/>
<dbReference type="EMBL" id="CM001221">
    <property type="protein sequence ID" value="AES96479.1"/>
    <property type="molecule type" value="Genomic_DNA"/>
</dbReference>
<protein>
    <submittedName>
        <fullName evidence="3">Disease resistance protein (TIR-NBS-LRR class)</fullName>
    </submittedName>
    <submittedName>
        <fullName evidence="4">Putative TIR domain-containing protein</fullName>
    </submittedName>
</protein>
<keyword evidence="6" id="KW-1185">Reference proteome</keyword>
<dbReference type="PaxDb" id="3880-AES96479"/>
<gene>
    <name evidence="5" type="primary">11411410</name>
    <name evidence="3" type="ordered locus">MTR_5g037610</name>
    <name evidence="4" type="ORF">MtrunA17_Chr5g0415571</name>
</gene>
<reference evidence="4" key="5">
    <citation type="journal article" date="2018" name="Nat. Plants">
        <title>Whole-genome landscape of Medicago truncatula symbiotic genes.</title>
        <authorList>
            <person name="Pecrix Y."/>
            <person name="Gamas P."/>
            <person name="Carrere S."/>
        </authorList>
    </citation>
    <scope>NUCLEOTIDE SEQUENCE</scope>
    <source>
        <tissue evidence="4">Leaves</tissue>
    </source>
</reference>
<evidence type="ECO:0000313" key="4">
    <source>
        <dbReference type="EMBL" id="RHN55241.1"/>
    </source>
</evidence>
<evidence type="ECO:0000313" key="6">
    <source>
        <dbReference type="Proteomes" id="UP000002051"/>
    </source>
</evidence>
<dbReference type="GO" id="GO:0007165">
    <property type="term" value="P:signal transduction"/>
    <property type="evidence" value="ECO:0000318"/>
    <property type="project" value="GO_Central"/>
</dbReference>
<dbReference type="InterPro" id="IPR000157">
    <property type="entry name" value="TIR_dom"/>
</dbReference>
<dbReference type="InterPro" id="IPR035897">
    <property type="entry name" value="Toll_tir_struct_dom_sf"/>
</dbReference>
<evidence type="ECO:0000313" key="3">
    <source>
        <dbReference type="EMBL" id="AES96479.1"/>
    </source>
</evidence>
<dbReference type="OMA" id="PRTWRYG"/>
<dbReference type="FunFam" id="3.40.50.10140:FF:000007">
    <property type="entry name" value="Disease resistance protein (TIR-NBS-LRR class)"/>
    <property type="match status" value="1"/>
</dbReference>
<evidence type="ECO:0000256" key="1">
    <source>
        <dbReference type="ARBA" id="ARBA00023027"/>
    </source>
</evidence>
<dbReference type="Proteomes" id="UP000002051">
    <property type="component" value="Chromosome 5"/>
</dbReference>
<evidence type="ECO:0000313" key="5">
    <source>
        <dbReference type="EnsemblPlants" id="AES96479"/>
    </source>
</evidence>
<dbReference type="SMART" id="SM00255">
    <property type="entry name" value="TIR"/>
    <property type="match status" value="1"/>
</dbReference>
<dbReference type="Pfam" id="PF01582">
    <property type="entry name" value="TIR"/>
    <property type="match status" value="1"/>
</dbReference>
<dbReference type="EnsemblPlants" id="AES96479">
    <property type="protein sequence ID" value="AES96479"/>
    <property type="gene ID" value="MTR_5g037610"/>
</dbReference>
<accession>G7K8C7</accession>
<sequence length="200" mass="23173">MSWSTSFPPHHQKHGQVFLSFRGEDTRYTFTSHLHATLTRLKVGTYIDYNLQRGDEISSTLLMAIEEAKVSIVIFSKNYGNSKWCLDELVKILECKKMKGQILLPIFYDIDPSHVRNQTGSYAEAFVKHEKQFQGKLEKVQTWRHALREAANISGWECSVNRMESELLEKIAKDVIEKLNRVNDGDLDRKIEKIMNLAKL</sequence>
<evidence type="ECO:0000259" key="2">
    <source>
        <dbReference type="PROSITE" id="PS50104"/>
    </source>
</evidence>
<evidence type="ECO:0000313" key="7">
    <source>
        <dbReference type="Proteomes" id="UP000265566"/>
    </source>
</evidence>
<dbReference type="PROSITE" id="PS50104">
    <property type="entry name" value="TIR"/>
    <property type="match status" value="1"/>
</dbReference>
<dbReference type="GO" id="GO:0005634">
    <property type="term" value="C:nucleus"/>
    <property type="evidence" value="ECO:0000318"/>
    <property type="project" value="GO_Central"/>
</dbReference>
<proteinExistence type="predicted"/>
<dbReference type="AlphaFoldDB" id="G7K8C7"/>